<keyword evidence="10 14" id="KW-0472">Membrane</keyword>
<dbReference type="InterPro" id="IPR027359">
    <property type="entry name" value="Volt_channel_dom_sf"/>
</dbReference>
<evidence type="ECO:0000256" key="4">
    <source>
        <dbReference type="ARBA" id="ARBA00022673"/>
    </source>
</evidence>
<dbReference type="Gene3D" id="1.20.120.350">
    <property type="entry name" value="Voltage-gated potassium channels. Chain C"/>
    <property type="match status" value="1"/>
</dbReference>
<feature type="compositionally biased region" description="Low complexity" evidence="13">
    <location>
        <begin position="42"/>
        <end position="51"/>
    </location>
</feature>
<keyword evidence="9" id="KW-0406">Ion transport</keyword>
<dbReference type="GO" id="GO:0008331">
    <property type="term" value="F:high voltage-gated calcium channel activity"/>
    <property type="evidence" value="ECO:0007669"/>
    <property type="project" value="TreeGrafter"/>
</dbReference>
<protein>
    <recommendedName>
        <fullName evidence="15">Ion transport domain-containing protein</fullName>
    </recommendedName>
</protein>
<dbReference type="InterPro" id="IPR018247">
    <property type="entry name" value="EF_Hand_1_Ca_BS"/>
</dbReference>
<feature type="transmembrane region" description="Helical" evidence="14">
    <location>
        <begin position="553"/>
        <end position="576"/>
    </location>
</feature>
<feature type="transmembrane region" description="Helical" evidence="14">
    <location>
        <begin position="477"/>
        <end position="499"/>
    </location>
</feature>
<evidence type="ECO:0000256" key="2">
    <source>
        <dbReference type="ARBA" id="ARBA00022448"/>
    </source>
</evidence>
<keyword evidence="6" id="KW-0106">Calcium</keyword>
<proteinExistence type="predicted"/>
<feature type="transmembrane region" description="Helical" evidence="14">
    <location>
        <begin position="408"/>
        <end position="427"/>
    </location>
</feature>
<keyword evidence="11" id="KW-0325">Glycoprotein</keyword>
<evidence type="ECO:0000256" key="8">
    <source>
        <dbReference type="ARBA" id="ARBA00022989"/>
    </source>
</evidence>
<dbReference type="PANTHER" id="PTHR45628">
    <property type="entry name" value="VOLTAGE-DEPENDENT CALCIUM CHANNEL TYPE A SUBUNIT ALPHA-1"/>
    <property type="match status" value="1"/>
</dbReference>
<dbReference type="GO" id="GO:0098703">
    <property type="term" value="P:calcium ion import across plasma membrane"/>
    <property type="evidence" value="ECO:0007669"/>
    <property type="project" value="TreeGrafter"/>
</dbReference>
<sequence length="817" mass="90354">MAEVAMDKEAFADFLDASWEDFRQHILDAIPESAPSPTFTSSGAFTSSGGAVHTRRHASKAKMGTNGGGRVNGKHGDDDDDDDETGCVITDLNGNDLLELRNFNDHSVDSTGSKDSCASATSAASNGSMWVAQRDSQHVLTSALAEKSAEEIRSVRNRLRLRLGTVSSNTLVTGKSLLDAVQALGLTKYSEEDVNAMLNQLADFIGLYFEAKDSEKRTSRSYGLFKFTHDAADFGKPHWAWPGREVKEMTRRSFTTSLAEVSQSVHKCNYNCAPSKAVVDVFLAEETEVFKKIFSPRILKQFVAMREILLAGDTNRLVAELTFVRINDLAAPPEPVHPLTYLEPFIAILIVGNGVMIGFQTDPNYADWNGWIFIELFFGAFLVLEIMARMHLLRCWPYWCGPEKLWNWFDLFLACTSLTDLGLLLAAGNDKTEASGTSLLRFFRLIRLVRIVKVFRIKFMRDLRLMVKGLVAGIRTLVLAFMLLFTVLYVISGFAAMSIGSSPETVELGLQPYFETIPASMFTAFRCFTGECVNDAGQPIHSLLAAEFGLPFIAGYVASYMLVSMGIFNVILAVYVDITMKAAKENDSLNAEQYSRESIRIARITRELVKKFSMAYHMFHEEAEGEKAEESRAKLLASLGGAAWYAEDGMQDKIAITKDLFLLIIQDHAVQGLMDDLDLPPDRANLFEIIDADGSGTLQITELLHGLLKIRGEINKSDAVASLLATRAVQTMVAVLQEESAMQLEKTKELSESVSELRLQMAGLAEQRSKPTRSSIRLSFVSQKASRAAREAAPLSRLKLPARPDLPEMEDAPPNPS</sequence>
<feature type="domain" description="Ion transport" evidence="15">
    <location>
        <begin position="341"/>
        <end position="581"/>
    </location>
</feature>
<name>A0AA36IZF0_9DINO</name>
<dbReference type="EMBL" id="CAUJNA010003227">
    <property type="protein sequence ID" value="CAJ1396314.1"/>
    <property type="molecule type" value="Genomic_DNA"/>
</dbReference>
<feature type="region of interest" description="Disordered" evidence="13">
    <location>
        <begin position="42"/>
        <end position="82"/>
    </location>
</feature>
<keyword evidence="2" id="KW-0813">Transport</keyword>
<dbReference type="InterPro" id="IPR005821">
    <property type="entry name" value="Ion_trans_dom"/>
</dbReference>
<comment type="subcellular location">
    <subcellularLocation>
        <location evidence="1">Membrane</location>
        <topology evidence="1">Multi-pass membrane protein</topology>
    </subcellularLocation>
</comment>
<dbReference type="SUPFAM" id="SSF81324">
    <property type="entry name" value="Voltage-gated potassium channels"/>
    <property type="match status" value="1"/>
</dbReference>
<dbReference type="Pfam" id="PF00520">
    <property type="entry name" value="Ion_trans"/>
    <property type="match status" value="1"/>
</dbReference>
<evidence type="ECO:0000256" key="9">
    <source>
        <dbReference type="ARBA" id="ARBA00023065"/>
    </source>
</evidence>
<evidence type="ECO:0000256" key="7">
    <source>
        <dbReference type="ARBA" id="ARBA00022882"/>
    </source>
</evidence>
<evidence type="ECO:0000256" key="1">
    <source>
        <dbReference type="ARBA" id="ARBA00004141"/>
    </source>
</evidence>
<evidence type="ECO:0000256" key="14">
    <source>
        <dbReference type="SAM" id="Phobius"/>
    </source>
</evidence>
<dbReference type="PANTHER" id="PTHR45628:SF7">
    <property type="entry name" value="VOLTAGE-DEPENDENT CALCIUM CHANNEL TYPE A SUBUNIT ALPHA-1"/>
    <property type="match status" value="1"/>
</dbReference>
<evidence type="ECO:0000256" key="5">
    <source>
        <dbReference type="ARBA" id="ARBA00022692"/>
    </source>
</evidence>
<evidence type="ECO:0000256" key="6">
    <source>
        <dbReference type="ARBA" id="ARBA00022837"/>
    </source>
</evidence>
<evidence type="ECO:0000313" key="17">
    <source>
        <dbReference type="Proteomes" id="UP001178507"/>
    </source>
</evidence>
<dbReference type="Proteomes" id="UP001178507">
    <property type="component" value="Unassembled WGS sequence"/>
</dbReference>
<feature type="transmembrane region" description="Helical" evidence="14">
    <location>
        <begin position="368"/>
        <end position="387"/>
    </location>
</feature>
<evidence type="ECO:0000256" key="3">
    <source>
        <dbReference type="ARBA" id="ARBA00022568"/>
    </source>
</evidence>
<reference evidence="16" key="1">
    <citation type="submission" date="2023-08" db="EMBL/GenBank/DDBJ databases">
        <authorList>
            <person name="Chen Y."/>
            <person name="Shah S."/>
            <person name="Dougan E. K."/>
            <person name="Thang M."/>
            <person name="Chan C."/>
        </authorList>
    </citation>
    <scope>NUCLEOTIDE SEQUENCE</scope>
</reference>
<evidence type="ECO:0000259" key="15">
    <source>
        <dbReference type="Pfam" id="PF00520"/>
    </source>
</evidence>
<keyword evidence="8 14" id="KW-1133">Transmembrane helix</keyword>
<dbReference type="AlphaFoldDB" id="A0AA36IZF0"/>
<dbReference type="InterPro" id="IPR050599">
    <property type="entry name" value="VDCC_alpha-1_subunit"/>
</dbReference>
<evidence type="ECO:0000256" key="12">
    <source>
        <dbReference type="ARBA" id="ARBA00023303"/>
    </source>
</evidence>
<comment type="caution">
    <text evidence="16">The sequence shown here is derived from an EMBL/GenBank/DDBJ whole genome shotgun (WGS) entry which is preliminary data.</text>
</comment>
<keyword evidence="7" id="KW-0851">Voltage-gated channel</keyword>
<gene>
    <name evidence="16" type="ORF">EVOR1521_LOCUS20569</name>
</gene>
<dbReference type="GO" id="GO:0005891">
    <property type="term" value="C:voltage-gated calcium channel complex"/>
    <property type="evidence" value="ECO:0007669"/>
    <property type="project" value="TreeGrafter"/>
</dbReference>
<feature type="region of interest" description="Disordered" evidence="13">
    <location>
        <begin position="785"/>
        <end position="817"/>
    </location>
</feature>
<evidence type="ECO:0000256" key="10">
    <source>
        <dbReference type="ARBA" id="ARBA00023136"/>
    </source>
</evidence>
<organism evidence="16 17">
    <name type="scientific">Effrenium voratum</name>
    <dbReference type="NCBI Taxonomy" id="2562239"/>
    <lineage>
        <taxon>Eukaryota</taxon>
        <taxon>Sar</taxon>
        <taxon>Alveolata</taxon>
        <taxon>Dinophyceae</taxon>
        <taxon>Suessiales</taxon>
        <taxon>Symbiodiniaceae</taxon>
        <taxon>Effrenium</taxon>
    </lineage>
</organism>
<keyword evidence="4" id="KW-0107">Calcium channel</keyword>
<keyword evidence="3" id="KW-0109">Calcium transport</keyword>
<keyword evidence="17" id="KW-1185">Reference proteome</keyword>
<accession>A0AA36IZF0</accession>
<dbReference type="PROSITE" id="PS00018">
    <property type="entry name" value="EF_HAND_1"/>
    <property type="match status" value="1"/>
</dbReference>
<keyword evidence="5 14" id="KW-0812">Transmembrane</keyword>
<evidence type="ECO:0000256" key="13">
    <source>
        <dbReference type="SAM" id="MobiDB-lite"/>
    </source>
</evidence>
<evidence type="ECO:0000256" key="11">
    <source>
        <dbReference type="ARBA" id="ARBA00023180"/>
    </source>
</evidence>
<evidence type="ECO:0000313" key="16">
    <source>
        <dbReference type="EMBL" id="CAJ1396314.1"/>
    </source>
</evidence>
<dbReference type="Gene3D" id="1.10.287.70">
    <property type="match status" value="1"/>
</dbReference>
<keyword evidence="12" id="KW-0407">Ion channel</keyword>